<dbReference type="PANTHER" id="PTHR38791:SF5">
    <property type="entry name" value="TRANSCRIPTION FACTOR DBAG-RELATED"/>
    <property type="match status" value="1"/>
</dbReference>
<accession>A0A6A6CPS2</accession>
<organism evidence="1 2">
    <name type="scientific">Zasmidium cellare ATCC 36951</name>
    <dbReference type="NCBI Taxonomy" id="1080233"/>
    <lineage>
        <taxon>Eukaryota</taxon>
        <taxon>Fungi</taxon>
        <taxon>Dikarya</taxon>
        <taxon>Ascomycota</taxon>
        <taxon>Pezizomycotina</taxon>
        <taxon>Dothideomycetes</taxon>
        <taxon>Dothideomycetidae</taxon>
        <taxon>Mycosphaerellales</taxon>
        <taxon>Mycosphaerellaceae</taxon>
        <taxon>Zasmidium</taxon>
    </lineage>
</organism>
<dbReference type="GeneID" id="54565607"/>
<evidence type="ECO:0000313" key="2">
    <source>
        <dbReference type="Proteomes" id="UP000799537"/>
    </source>
</evidence>
<dbReference type="RefSeq" id="XP_033669562.1">
    <property type="nucleotide sequence ID" value="XM_033812335.1"/>
</dbReference>
<dbReference type="PANTHER" id="PTHR38791">
    <property type="entry name" value="ZN(II)2CYS6 TRANSCRIPTION FACTOR (EUROFUNG)-RELATED-RELATED"/>
    <property type="match status" value="1"/>
</dbReference>
<dbReference type="AlphaFoldDB" id="A0A6A6CPS2"/>
<sequence length="458" mass="51354">MRFSEENRCRPCRDSRKKVVILITSQLGGTDFLTEHTFGTIHVENKYASKELSRPRGARRTAEKSPLTTSGIGRDVVSEAIAYYVKYYLGSADVPTSAMSDLRKAVLCTTQCIDVMEAALSAAALAVFERVRCQQRVAFQAATYYQRALQALQTALLHIGEDDVGACLLAIFFMARYEDSIFEQGQNSAQRPVWSQSHHTGVIAVLEHWINMHQAPQQPTFSVTYARRMLSKAALLGHIDLPNWLEDGSAFGETGSRLSLDDMLVRLIALRKSMENLQTKERSLANSQAAEVLEREAMSIDRALLGWEYVCMKPKEFDEAGAKAAEEVRWYGYRMMTCRLRMQAMELLAPNSRNGLATHITEVSRQPNALAEGLRSAISSYLDRCLSRDYSKTTDGKNMCFTSTVRPYDSEEIVHPLMIALTTPYIDSRFVELFRTQLQHVGRSTGYGLVLAIASSPK</sequence>
<evidence type="ECO:0000313" key="1">
    <source>
        <dbReference type="EMBL" id="KAF2168673.1"/>
    </source>
</evidence>
<protein>
    <recommendedName>
        <fullName evidence="3">Transcription factor domain-containing protein</fullName>
    </recommendedName>
</protein>
<gene>
    <name evidence="1" type="ORF">M409DRAFT_53308</name>
</gene>
<proteinExistence type="predicted"/>
<dbReference type="EMBL" id="ML993590">
    <property type="protein sequence ID" value="KAF2168673.1"/>
    <property type="molecule type" value="Genomic_DNA"/>
</dbReference>
<dbReference type="InterPro" id="IPR053175">
    <property type="entry name" value="DHMBA_Reg_Transcription_Factor"/>
</dbReference>
<evidence type="ECO:0008006" key="3">
    <source>
        <dbReference type="Google" id="ProtNLM"/>
    </source>
</evidence>
<keyword evidence="2" id="KW-1185">Reference proteome</keyword>
<dbReference type="OrthoDB" id="2991872at2759"/>
<dbReference type="Proteomes" id="UP000799537">
    <property type="component" value="Unassembled WGS sequence"/>
</dbReference>
<reference evidence="1" key="1">
    <citation type="journal article" date="2020" name="Stud. Mycol.">
        <title>101 Dothideomycetes genomes: a test case for predicting lifestyles and emergence of pathogens.</title>
        <authorList>
            <person name="Haridas S."/>
            <person name="Albert R."/>
            <person name="Binder M."/>
            <person name="Bloem J."/>
            <person name="Labutti K."/>
            <person name="Salamov A."/>
            <person name="Andreopoulos B."/>
            <person name="Baker S."/>
            <person name="Barry K."/>
            <person name="Bills G."/>
            <person name="Bluhm B."/>
            <person name="Cannon C."/>
            <person name="Castanera R."/>
            <person name="Culley D."/>
            <person name="Daum C."/>
            <person name="Ezra D."/>
            <person name="Gonzalez J."/>
            <person name="Henrissat B."/>
            <person name="Kuo A."/>
            <person name="Liang C."/>
            <person name="Lipzen A."/>
            <person name="Lutzoni F."/>
            <person name="Magnuson J."/>
            <person name="Mondo S."/>
            <person name="Nolan M."/>
            <person name="Ohm R."/>
            <person name="Pangilinan J."/>
            <person name="Park H.-J."/>
            <person name="Ramirez L."/>
            <person name="Alfaro M."/>
            <person name="Sun H."/>
            <person name="Tritt A."/>
            <person name="Yoshinaga Y."/>
            <person name="Zwiers L.-H."/>
            <person name="Turgeon B."/>
            <person name="Goodwin S."/>
            <person name="Spatafora J."/>
            <person name="Crous P."/>
            <person name="Grigoriev I."/>
        </authorList>
    </citation>
    <scope>NUCLEOTIDE SEQUENCE</scope>
    <source>
        <strain evidence="1">ATCC 36951</strain>
    </source>
</reference>
<name>A0A6A6CPS2_ZASCE</name>